<feature type="region of interest" description="Disordered" evidence="1">
    <location>
        <begin position="1863"/>
        <end position="1882"/>
    </location>
</feature>
<organism evidence="2 3">
    <name type="scientific">Eufriesea mexicana</name>
    <dbReference type="NCBI Taxonomy" id="516756"/>
    <lineage>
        <taxon>Eukaryota</taxon>
        <taxon>Metazoa</taxon>
        <taxon>Ecdysozoa</taxon>
        <taxon>Arthropoda</taxon>
        <taxon>Hexapoda</taxon>
        <taxon>Insecta</taxon>
        <taxon>Pterygota</taxon>
        <taxon>Neoptera</taxon>
        <taxon>Endopterygota</taxon>
        <taxon>Hymenoptera</taxon>
        <taxon>Apocrita</taxon>
        <taxon>Aculeata</taxon>
        <taxon>Apoidea</taxon>
        <taxon>Anthophila</taxon>
        <taxon>Apidae</taxon>
        <taxon>Eufriesea</taxon>
    </lineage>
</organism>
<evidence type="ECO:0000313" key="3">
    <source>
        <dbReference type="Proteomes" id="UP000250275"/>
    </source>
</evidence>
<gene>
    <name evidence="2" type="ORF">WN48_02696</name>
</gene>
<dbReference type="EMBL" id="KQ761768">
    <property type="protein sequence ID" value="OAD57122.1"/>
    <property type="molecule type" value="Genomic_DNA"/>
</dbReference>
<feature type="compositionally biased region" description="Basic and acidic residues" evidence="1">
    <location>
        <begin position="1864"/>
        <end position="1875"/>
    </location>
</feature>
<protein>
    <recommendedName>
        <fullName evidence="4">LisH domain-containing protein</fullName>
    </recommendedName>
</protein>
<evidence type="ECO:0000313" key="2">
    <source>
        <dbReference type="EMBL" id="OAD57122.1"/>
    </source>
</evidence>
<evidence type="ECO:0000256" key="1">
    <source>
        <dbReference type="SAM" id="MobiDB-lite"/>
    </source>
</evidence>
<name>A0A310SP67_9HYME</name>
<dbReference type="OrthoDB" id="6287635at2759"/>
<evidence type="ECO:0008006" key="4">
    <source>
        <dbReference type="Google" id="ProtNLM"/>
    </source>
</evidence>
<reference evidence="2 3" key="1">
    <citation type="submission" date="2015-07" db="EMBL/GenBank/DDBJ databases">
        <title>The genome of Eufriesea mexicana.</title>
        <authorList>
            <person name="Pan H."/>
            <person name="Kapheim K."/>
        </authorList>
    </citation>
    <scope>NUCLEOTIDE SEQUENCE [LARGE SCALE GENOMIC DNA]</scope>
    <source>
        <strain evidence="2">0111107269</strain>
        <tissue evidence="2">Whole body</tissue>
    </source>
</reference>
<dbReference type="Proteomes" id="UP000250275">
    <property type="component" value="Unassembled WGS sequence"/>
</dbReference>
<sequence>METLLPSEIARLVFGYLESQKCMEAAKIFLETSPHLQECRTVISNGKRFSTKVNKMALTDVIEKFFAINSVGKILMTVKFIVHERLNKIADCEQLKQCGDLLEQLKFLMEETRGQRFVVNINVPSQTNSQICNNSPIISCSTRKRRNSTSDRERCKRTKIISNISQQLASSVVQIPSFDSIEATPLKSLPGYIDISEQSKSITNIKEKKCSNSVQYQGSDENIQNIQDVVINQTCADNSIKDLCMFDKCTTATSTEELLSYSCAEVQTTPYDTPESESESNDEPIENLSLLTKELLNRTELQERIAENINKAILPTDMSSKDEGLNDSVIGEANTSIMIELNNAIKSIVEATESDPVFEKFLEEIIGPNTETDISFDEDTETKSETKFCNRVQEERLDVIPNYYNSPESVVLDVKPPTELNIINVPLKHKLHSSSRQQNPQNEVEQHDQEKEYNMLEDQNAAAVLNDPNIITMLQNNDMEAKIKQSSVKRLRLTKLAKQEKSEGSMNNYTSEQKVMTIPTLIMCSKEEINNILSTNSCPPTCSVTSTTNSRFIPIVPKESATNKTKNFAEALYLTTVNVAQKVTETSTKTLLDSTDMPTINIEDNISLSASGLSPYIKFNYSTGNQSQPNIDLISVVQNVKIASLKTNNNVNDRHFLTSKKTDCDIINKRTPKSLLKSRSKNYRLSLSTPRRRNSHIRALDFNTPIKATTTSDKIVGENESVHFSSGSAKLVKSVCRNSLFKSPPFTSTAIATHKVKTPLKFCRPCKLPIVTRSPIPKLMGEWEKYNGLGVTISDVPSGSNISISSENKATKTQTKPLQVTKETWDADLRKALHIINDDHERTEMPISNRKIHCAKVGKSSVEPSVKKDKANLRVLKGKNKNITTKQDGTVKNRRNNRTIGERNAIESSIIKSIDHKVTEVDKDFLVTYVNHNTIVNNFFNERKDDINSQTYIINKCKDVIEQKNIKHQLTLAKNNCLYNNTTITDNLPFEKKNTKKYVQLKTLKTNLNKCGRIEKKPHIENKVISVDAMQRSEFIKTSMDMQHLLQIPNFIDLETPRKFENPSSVPPTPRLLSPSSNTTPLIKYSEDFGKMRSFINTPEFPTTPCIALTPKISEQTTIDNMKKETFNSCSPYYKPTFEQNECKTLSKLDDNILKSTTLSSQCTKQCIPHNVISCTNAYQTCVSTKLEITQFEVIKENLPKEEAIKELKISNNSRDSTYYAKMDYIEGDTNKNNTNKSAYVKETINDRTECSTISGNNSPKLQVKPTNILPTEATIIALRKCESSPSKIFSVLKDEDFTSDMKETPAKNETSLNEEHISEAPNSSKTGVENLTNLSSKISAVMSSGDQKLLKSNKNLFIENLVTKKLKQKPKIVNIQHLRSGSLITSKPNKSVRHSSIMQKRQRSLTMDKKFVVQLEAKRQRMIAKFREIPKTNFTRKKFQQGRIIFKGSKMYNLEESKQKDNNDKSIQNNALKLEIANNVFVNTKDDTKKIIELTVKNIKSDVEINVNQQLNMSRLENKTFNLKTVQNKEIIRLDVPSNLEMKQTQAKINVEYKQCEDNITNEIILHENEFSIIKDVEYDSNEKGAYKLKEYPNCNDTKGILLKSKVDQVKRDLFSDDEETLKEEEVLNVIEFSANQENNIVSTPMFDTVKNTVIENINMKNPKSLSRVLQCLQLVPRFKHDYIVESQCMKYNRKIDLNVTIPNSVEYHFRYDDNAFLKKRRQRYSNHELEFQINIILNDQNYDERIKVMTATDYEEIFNLSPKPKKRLGSRKSPIKYENSCETLNKSSNTLTIKNMHDKPLATSSPLYKLSMCTVKKVAIKTATINEKNNEVQHESKKRLKVDKIREFDKANISIAKIPKGKMSERKESKQIEQRQYTTDPQTLLSNLDLDKFLTSVHGPA</sequence>
<feature type="region of interest" description="Disordered" evidence="1">
    <location>
        <begin position="1301"/>
        <end position="1328"/>
    </location>
</feature>
<proteinExistence type="predicted"/>
<keyword evidence="3" id="KW-1185">Reference proteome</keyword>
<accession>A0A310SP67</accession>